<name>A0A163IR93_ABSGL</name>
<reference evidence="1" key="1">
    <citation type="submission" date="2016-04" db="EMBL/GenBank/DDBJ databases">
        <authorList>
            <person name="Evans L.H."/>
            <person name="Alamgir A."/>
            <person name="Owens N."/>
            <person name="Weber N.D."/>
            <person name="Virtaneva K."/>
            <person name="Barbian K."/>
            <person name="Babar A."/>
            <person name="Rosenke K."/>
        </authorList>
    </citation>
    <scope>NUCLEOTIDE SEQUENCE [LARGE SCALE GENOMIC DNA]</scope>
    <source>
        <strain evidence="1">CBS 101.48</strain>
    </source>
</reference>
<proteinExistence type="predicted"/>
<evidence type="ECO:0000313" key="1">
    <source>
        <dbReference type="EMBL" id="SAL94905.1"/>
    </source>
</evidence>
<evidence type="ECO:0000313" key="2">
    <source>
        <dbReference type="Proteomes" id="UP000078561"/>
    </source>
</evidence>
<dbReference type="InParanoid" id="A0A163IR93"/>
<keyword evidence="2" id="KW-1185">Reference proteome</keyword>
<dbReference type="EMBL" id="LT550049">
    <property type="protein sequence ID" value="SAL94905.1"/>
    <property type="molecule type" value="Genomic_DNA"/>
</dbReference>
<protein>
    <submittedName>
        <fullName evidence="1">Uncharacterized protein</fullName>
    </submittedName>
</protein>
<organism evidence="1">
    <name type="scientific">Absidia glauca</name>
    <name type="common">Pin mould</name>
    <dbReference type="NCBI Taxonomy" id="4829"/>
    <lineage>
        <taxon>Eukaryota</taxon>
        <taxon>Fungi</taxon>
        <taxon>Fungi incertae sedis</taxon>
        <taxon>Mucoromycota</taxon>
        <taxon>Mucoromycotina</taxon>
        <taxon>Mucoromycetes</taxon>
        <taxon>Mucorales</taxon>
        <taxon>Cunninghamellaceae</taxon>
        <taxon>Absidia</taxon>
    </lineage>
</organism>
<sequence>MTGRLDKCCIVRVDTIGKVVSHVVRVAVHCKFNSRSIARGQILEEDIKGFEICSSSDKGSDDGLILIVPLSMSYFSEDVRDGAGTIGV</sequence>
<accession>A0A163IR93</accession>
<dbReference type="AlphaFoldDB" id="A0A163IR93"/>
<gene>
    <name evidence="1" type="primary">ABSGL_00199.1 scaffold 359</name>
</gene>
<dbReference type="Proteomes" id="UP000078561">
    <property type="component" value="Unassembled WGS sequence"/>
</dbReference>